<reference evidence="2 3" key="1">
    <citation type="submission" date="2017-10" db="EMBL/GenBank/DDBJ databases">
        <title>Draft genome of Longimonas halophila.</title>
        <authorList>
            <person name="Goh K.M."/>
            <person name="Shamsir M.S."/>
            <person name="Lim S.W."/>
        </authorList>
    </citation>
    <scope>NUCLEOTIDE SEQUENCE [LARGE SCALE GENOMIC DNA]</scope>
    <source>
        <strain evidence="2 3">KCTC 42399</strain>
    </source>
</reference>
<dbReference type="Proteomes" id="UP000221024">
    <property type="component" value="Unassembled WGS sequence"/>
</dbReference>
<keyword evidence="3" id="KW-1185">Reference proteome</keyword>
<feature type="compositionally biased region" description="Polar residues" evidence="1">
    <location>
        <begin position="11"/>
        <end position="20"/>
    </location>
</feature>
<feature type="region of interest" description="Disordered" evidence="1">
    <location>
        <begin position="1"/>
        <end position="20"/>
    </location>
</feature>
<organism evidence="2 3">
    <name type="scientific">Longimonas halophila</name>
    <dbReference type="NCBI Taxonomy" id="1469170"/>
    <lineage>
        <taxon>Bacteria</taxon>
        <taxon>Pseudomonadati</taxon>
        <taxon>Rhodothermota</taxon>
        <taxon>Rhodothermia</taxon>
        <taxon>Rhodothermales</taxon>
        <taxon>Salisaetaceae</taxon>
        <taxon>Longimonas</taxon>
    </lineage>
</organism>
<dbReference type="RefSeq" id="WP_098062636.1">
    <property type="nucleotide sequence ID" value="NZ_PDEP01000009.1"/>
</dbReference>
<accession>A0A2H3NRW4</accession>
<dbReference type="AlphaFoldDB" id="A0A2H3NRW4"/>
<feature type="compositionally biased region" description="Basic and acidic residues" evidence="1">
    <location>
        <begin position="1"/>
        <end position="10"/>
    </location>
</feature>
<proteinExistence type="predicted"/>
<evidence type="ECO:0000313" key="2">
    <source>
        <dbReference type="EMBL" id="PEN06288.1"/>
    </source>
</evidence>
<sequence length="242" mass="26211">MPTDLNRADTQDAQQLESPLQNATSSFGWQGLSFLLESGTAISSTQQLSITAQDDKHAQFQIFPDSDDQIDLVFSLDAIERGDPFTIEVIGQTEQGKPVVLSEIIHRPSSNQGYVDLSHVAPHGQPDAITCRTGATEPQPIDAIASLSNEPTLLGTLDDWPSSFHYIRRGDAVLIEWDYERSMENTTPQTANFALNSQITTSGKSQTQECSHIGAQLSGVASTTTLHSINMVVEEGLTIAAP</sequence>
<evidence type="ECO:0000256" key="1">
    <source>
        <dbReference type="SAM" id="MobiDB-lite"/>
    </source>
</evidence>
<comment type="caution">
    <text evidence="2">The sequence shown here is derived from an EMBL/GenBank/DDBJ whole genome shotgun (WGS) entry which is preliminary data.</text>
</comment>
<dbReference type="OrthoDB" id="9965516at2"/>
<protein>
    <submittedName>
        <fullName evidence="2">Uncharacterized protein</fullName>
    </submittedName>
</protein>
<dbReference type="EMBL" id="PDEP01000009">
    <property type="protein sequence ID" value="PEN06288.1"/>
    <property type="molecule type" value="Genomic_DNA"/>
</dbReference>
<gene>
    <name evidence="2" type="ORF">CRI93_10735</name>
</gene>
<evidence type="ECO:0000313" key="3">
    <source>
        <dbReference type="Proteomes" id="UP000221024"/>
    </source>
</evidence>
<name>A0A2H3NRW4_9BACT</name>